<keyword evidence="4 5" id="KW-0472">Membrane</keyword>
<evidence type="ECO:0000256" key="2">
    <source>
        <dbReference type="ARBA" id="ARBA00022692"/>
    </source>
</evidence>
<keyword evidence="3 5" id="KW-1133">Transmembrane helix</keyword>
<feature type="transmembrane region" description="Helical" evidence="5">
    <location>
        <begin position="6"/>
        <end position="26"/>
    </location>
</feature>
<evidence type="ECO:0000313" key="6">
    <source>
        <dbReference type="EMBL" id="MYL66030.1"/>
    </source>
</evidence>
<gene>
    <name evidence="6" type="ORF">GLW07_22145</name>
</gene>
<keyword evidence="2 5" id="KW-0812">Transmembrane</keyword>
<dbReference type="AlphaFoldDB" id="A0A845F5D3"/>
<comment type="caution">
    <text evidence="6">The sequence shown here is derived from an EMBL/GenBank/DDBJ whole genome shotgun (WGS) entry which is preliminary data.</text>
</comment>
<dbReference type="RefSeq" id="WP_160921707.1">
    <property type="nucleotide sequence ID" value="NZ_WMEY01000014.1"/>
</dbReference>
<keyword evidence="1" id="KW-1003">Cell membrane</keyword>
<sequence length="109" mass="12285">MFNILLQSHSGSWAILVLLLVISYFAPKQKISLMIQRLFYLIMLGTGIGMLFILGFPLIYVLKGILAIVLIGVMEMIVGRKKRGESTKMLWVACIVLILVIISIGYNWI</sequence>
<evidence type="ECO:0000313" key="7">
    <source>
        <dbReference type="Proteomes" id="UP000447833"/>
    </source>
</evidence>
<proteinExistence type="predicted"/>
<evidence type="ECO:0000256" key="5">
    <source>
        <dbReference type="SAM" id="Phobius"/>
    </source>
</evidence>
<organism evidence="6 7">
    <name type="scientific">Guptibacillus hwajinpoensis</name>
    <dbReference type="NCBI Taxonomy" id="208199"/>
    <lineage>
        <taxon>Bacteria</taxon>
        <taxon>Bacillati</taxon>
        <taxon>Bacillota</taxon>
        <taxon>Bacilli</taxon>
        <taxon>Bacillales</taxon>
        <taxon>Guptibacillaceae</taxon>
        <taxon>Guptibacillus</taxon>
    </lineage>
</organism>
<protein>
    <submittedName>
        <fullName evidence="6">DUF1516 family protein</fullName>
    </submittedName>
</protein>
<reference evidence="6 7" key="1">
    <citation type="submission" date="2019-11" db="EMBL/GenBank/DDBJ databases">
        <title>Genome sequences of 17 halophilic strains isolated from different environments.</title>
        <authorList>
            <person name="Furrow R.E."/>
        </authorList>
    </citation>
    <scope>NUCLEOTIDE SEQUENCE [LARGE SCALE GENOMIC DNA]</scope>
    <source>
        <strain evidence="6 7">22506_14_FS</strain>
    </source>
</reference>
<evidence type="ECO:0000256" key="4">
    <source>
        <dbReference type="ARBA" id="ARBA00023136"/>
    </source>
</evidence>
<dbReference type="Proteomes" id="UP000447833">
    <property type="component" value="Unassembled WGS sequence"/>
</dbReference>
<name>A0A845F5D3_9BACL</name>
<dbReference type="EMBL" id="WMEY01000014">
    <property type="protein sequence ID" value="MYL66030.1"/>
    <property type="molecule type" value="Genomic_DNA"/>
</dbReference>
<feature type="transmembrane region" description="Helical" evidence="5">
    <location>
        <begin position="38"/>
        <end position="54"/>
    </location>
</feature>
<dbReference type="Pfam" id="PF07457">
    <property type="entry name" value="DUF1516"/>
    <property type="match status" value="1"/>
</dbReference>
<accession>A0A845F5D3</accession>
<feature type="transmembrane region" description="Helical" evidence="5">
    <location>
        <begin position="90"/>
        <end position="108"/>
    </location>
</feature>
<dbReference type="InterPro" id="IPR010899">
    <property type="entry name" value="UPF0344"/>
</dbReference>
<evidence type="ECO:0000256" key="1">
    <source>
        <dbReference type="ARBA" id="ARBA00022475"/>
    </source>
</evidence>
<evidence type="ECO:0000256" key="3">
    <source>
        <dbReference type="ARBA" id="ARBA00022989"/>
    </source>
</evidence>